<dbReference type="Proteomes" id="UP001225316">
    <property type="component" value="Unassembled WGS sequence"/>
</dbReference>
<evidence type="ECO:0000313" key="3">
    <source>
        <dbReference type="Proteomes" id="UP001225316"/>
    </source>
</evidence>
<name>A0ABU1AT98_9BACT</name>
<dbReference type="NCBIfam" id="TIGR02595">
    <property type="entry name" value="PEP_CTERM"/>
    <property type="match status" value="1"/>
</dbReference>
<dbReference type="InterPro" id="IPR013424">
    <property type="entry name" value="Ice-binding_C"/>
</dbReference>
<reference evidence="2 3" key="1">
    <citation type="submission" date="2023-04" db="EMBL/GenBank/DDBJ databases">
        <title>A novel bacteria isolated from coastal sediment.</title>
        <authorList>
            <person name="Liu X.-J."/>
            <person name="Du Z.-J."/>
        </authorList>
    </citation>
    <scope>NUCLEOTIDE SEQUENCE [LARGE SCALE GENOMIC DNA]</scope>
    <source>
        <strain evidence="2 3">SDUM461003</strain>
    </source>
</reference>
<evidence type="ECO:0000256" key="1">
    <source>
        <dbReference type="SAM" id="SignalP"/>
    </source>
</evidence>
<organism evidence="2 3">
    <name type="scientific">Thalassobacterium maritimum</name>
    <dbReference type="NCBI Taxonomy" id="3041265"/>
    <lineage>
        <taxon>Bacteria</taxon>
        <taxon>Pseudomonadati</taxon>
        <taxon>Verrucomicrobiota</taxon>
        <taxon>Opitutia</taxon>
        <taxon>Puniceicoccales</taxon>
        <taxon>Coraliomargaritaceae</taxon>
        <taxon>Thalassobacterium</taxon>
    </lineage>
</organism>
<protein>
    <submittedName>
        <fullName evidence="2">PEP-CTERM sorting domain-containing protein</fullName>
    </submittedName>
</protein>
<feature type="chain" id="PRO_5045174017" evidence="1">
    <location>
        <begin position="21"/>
        <end position="262"/>
    </location>
</feature>
<accession>A0ABU1AT98</accession>
<comment type="caution">
    <text evidence="2">The sequence shown here is derived from an EMBL/GenBank/DDBJ whole genome shotgun (WGS) entry which is preliminary data.</text>
</comment>
<keyword evidence="3" id="KW-1185">Reference proteome</keyword>
<sequence length="262" mass="27480">MKTTLTTLTASLLLATAGHAATIIYSDTFDNDGLATNSGTGGGLVNNSIGGTKSWADDGGLQYVTGVGTNYKERALIYSSNSFQSTEGFELTVNYSQSSYGGASEMAFGLLSDDTNFSSYNKYNPFLDDNGGSAQTPNDSNTYGFGVTNSTGNLTLTDGTNQSNLSTGSALTLGTHTVVISLENDGSGGADWSWTFDGSIRDSGNIATFDFSKDFYFVAYGQDDQGTKAINSVSLSAVPEPSSYAMLAGLLGLSYAMVRRRK</sequence>
<gene>
    <name evidence="2" type="ORF">QEH52_07605</name>
</gene>
<evidence type="ECO:0000313" key="2">
    <source>
        <dbReference type="EMBL" id="MDQ8207368.1"/>
    </source>
</evidence>
<feature type="signal peptide" evidence="1">
    <location>
        <begin position="1"/>
        <end position="20"/>
    </location>
</feature>
<dbReference type="EMBL" id="JARXHW010000013">
    <property type="protein sequence ID" value="MDQ8207368.1"/>
    <property type="molecule type" value="Genomic_DNA"/>
</dbReference>
<proteinExistence type="predicted"/>
<keyword evidence="1" id="KW-0732">Signal</keyword>
<dbReference type="RefSeq" id="WP_308949504.1">
    <property type="nucleotide sequence ID" value="NZ_JARXHW010000013.1"/>
</dbReference>